<gene>
    <name evidence="1" type="ORF">ACHAW5_003766</name>
</gene>
<accession>A0ABD3P9Q7</accession>
<dbReference type="EMBL" id="JALLAZ020000925">
    <property type="protein sequence ID" value="KAL3784549.1"/>
    <property type="molecule type" value="Genomic_DNA"/>
</dbReference>
<evidence type="ECO:0000313" key="1">
    <source>
        <dbReference type="EMBL" id="KAL3784549.1"/>
    </source>
</evidence>
<reference evidence="1 2" key="1">
    <citation type="submission" date="2024-10" db="EMBL/GenBank/DDBJ databases">
        <title>Updated reference genomes for cyclostephanoid diatoms.</title>
        <authorList>
            <person name="Roberts W.R."/>
            <person name="Alverson A.J."/>
        </authorList>
    </citation>
    <scope>NUCLEOTIDE SEQUENCE [LARGE SCALE GENOMIC DNA]</scope>
    <source>
        <strain evidence="1 2">AJA276-08</strain>
    </source>
</reference>
<dbReference type="Proteomes" id="UP001530315">
    <property type="component" value="Unassembled WGS sequence"/>
</dbReference>
<proteinExistence type="predicted"/>
<name>A0ABD3P9Q7_9STRA</name>
<organism evidence="1 2">
    <name type="scientific">Stephanodiscus triporus</name>
    <dbReference type="NCBI Taxonomy" id="2934178"/>
    <lineage>
        <taxon>Eukaryota</taxon>
        <taxon>Sar</taxon>
        <taxon>Stramenopiles</taxon>
        <taxon>Ochrophyta</taxon>
        <taxon>Bacillariophyta</taxon>
        <taxon>Coscinodiscophyceae</taxon>
        <taxon>Thalassiosirophycidae</taxon>
        <taxon>Stephanodiscales</taxon>
        <taxon>Stephanodiscaceae</taxon>
        <taxon>Stephanodiscus</taxon>
    </lineage>
</organism>
<comment type="caution">
    <text evidence="1">The sequence shown here is derived from an EMBL/GenBank/DDBJ whole genome shotgun (WGS) entry which is preliminary data.</text>
</comment>
<dbReference type="AlphaFoldDB" id="A0ABD3P9Q7"/>
<protein>
    <submittedName>
        <fullName evidence="1">Uncharacterized protein</fullName>
    </submittedName>
</protein>
<evidence type="ECO:0000313" key="2">
    <source>
        <dbReference type="Proteomes" id="UP001530315"/>
    </source>
</evidence>
<sequence>MAISNDRSFPTPSKAMTNTLNKIAIIMVVVPSSLCGCDAVRELGTVMFDSRRSPKITFLTFADSYAPKTMSMRMAKTSSSLISFKTASDVSDLTLTVNLPIIE</sequence>
<keyword evidence="2" id="KW-1185">Reference proteome</keyword>